<dbReference type="SUPFAM" id="SSF54197">
    <property type="entry name" value="HIT-like"/>
    <property type="match status" value="2"/>
</dbReference>
<dbReference type="InterPro" id="IPR005849">
    <property type="entry name" value="GalP_Utransf_N"/>
</dbReference>
<feature type="compositionally biased region" description="Gly residues" evidence="13">
    <location>
        <begin position="342"/>
        <end position="352"/>
    </location>
</feature>
<feature type="region of interest" description="Disordered" evidence="13">
    <location>
        <begin position="325"/>
        <end position="352"/>
    </location>
</feature>
<dbReference type="EC" id="2.7.7.12" evidence="5"/>
<comment type="pathway">
    <text evidence="3">Carbohydrate metabolism; galactose metabolism.</text>
</comment>
<dbReference type="GO" id="GO:0008108">
    <property type="term" value="F:UDP-glucose:hexose-1-phosphate uridylyltransferase activity"/>
    <property type="evidence" value="ECO:0007669"/>
    <property type="project" value="UniProtKB-EC"/>
</dbReference>
<evidence type="ECO:0000256" key="1">
    <source>
        <dbReference type="ARBA" id="ARBA00001107"/>
    </source>
</evidence>
<keyword evidence="8" id="KW-0479">Metal-binding</keyword>
<feature type="compositionally biased region" description="Basic and acidic residues" evidence="13">
    <location>
        <begin position="325"/>
        <end position="339"/>
    </location>
</feature>
<dbReference type="GO" id="GO:0005737">
    <property type="term" value="C:cytoplasm"/>
    <property type="evidence" value="ECO:0007669"/>
    <property type="project" value="TreeGrafter"/>
</dbReference>
<name>A0A381RX61_9ZZZZ</name>
<dbReference type="InterPro" id="IPR005850">
    <property type="entry name" value="GalP_Utransf_C"/>
</dbReference>
<keyword evidence="11" id="KW-0119">Carbohydrate metabolism</keyword>
<feature type="domain" description="Galactose-1-phosphate uridyl transferase C-terminal" evidence="15">
    <location>
        <begin position="184"/>
        <end position="338"/>
    </location>
</feature>
<proteinExistence type="inferred from homology"/>
<dbReference type="PANTHER" id="PTHR11943">
    <property type="entry name" value="GALACTOSE-1-PHOSPHATE URIDYLYLTRANSFERASE"/>
    <property type="match status" value="1"/>
</dbReference>
<evidence type="ECO:0000259" key="14">
    <source>
        <dbReference type="Pfam" id="PF01087"/>
    </source>
</evidence>
<dbReference type="UniPathway" id="UPA00214"/>
<accession>A0A381RX61</accession>
<evidence type="ECO:0000256" key="9">
    <source>
        <dbReference type="ARBA" id="ARBA00022833"/>
    </source>
</evidence>
<dbReference type="PROSITE" id="PS00117">
    <property type="entry name" value="GAL_P_UDP_TRANSF_I"/>
    <property type="match status" value="1"/>
</dbReference>
<reference evidence="16" key="1">
    <citation type="submission" date="2018-05" db="EMBL/GenBank/DDBJ databases">
        <authorList>
            <person name="Lanie J.A."/>
            <person name="Ng W.-L."/>
            <person name="Kazmierczak K.M."/>
            <person name="Andrzejewski T.M."/>
            <person name="Davidsen T.M."/>
            <person name="Wayne K.J."/>
            <person name="Tettelin H."/>
            <person name="Glass J.I."/>
            <person name="Rusch D."/>
            <person name="Podicherti R."/>
            <person name="Tsui H.-C.T."/>
            <person name="Winkler M.E."/>
        </authorList>
    </citation>
    <scope>NUCLEOTIDE SEQUENCE</scope>
</reference>
<evidence type="ECO:0000256" key="10">
    <source>
        <dbReference type="ARBA" id="ARBA00023144"/>
    </source>
</evidence>
<dbReference type="PIRSF" id="PIRSF000808">
    <property type="entry name" value="GalT"/>
    <property type="match status" value="1"/>
</dbReference>
<evidence type="ECO:0000313" key="16">
    <source>
        <dbReference type="EMBL" id="SUZ96445.1"/>
    </source>
</evidence>
<protein>
    <recommendedName>
        <fullName evidence="12">UDP-glucose--hexose-1-phosphate uridylyltransferase</fullName>
        <ecNumber evidence="5">2.7.7.12</ecNumber>
    </recommendedName>
    <alternativeName>
        <fullName evidence="12">UDP-glucose--hexose-1-phosphate uridylyltransferase</fullName>
    </alternativeName>
</protein>
<gene>
    <name evidence="16" type="ORF">METZ01_LOCUS49299</name>
</gene>
<keyword evidence="9" id="KW-0862">Zinc</keyword>
<keyword evidence="10" id="KW-0299">Galactose metabolism</keyword>
<evidence type="ECO:0000256" key="12">
    <source>
        <dbReference type="ARBA" id="ARBA00030549"/>
    </source>
</evidence>
<organism evidence="16">
    <name type="scientific">marine metagenome</name>
    <dbReference type="NCBI Taxonomy" id="408172"/>
    <lineage>
        <taxon>unclassified sequences</taxon>
        <taxon>metagenomes</taxon>
        <taxon>ecological metagenomes</taxon>
    </lineage>
</organism>
<dbReference type="Gene3D" id="3.30.428.10">
    <property type="entry name" value="HIT-like"/>
    <property type="match status" value="2"/>
</dbReference>
<comment type="similarity">
    <text evidence="4">Belongs to the galactose-1-phosphate uridylyltransferase type 1 family.</text>
</comment>
<evidence type="ECO:0000256" key="13">
    <source>
        <dbReference type="SAM" id="MobiDB-lite"/>
    </source>
</evidence>
<dbReference type="NCBIfam" id="TIGR00209">
    <property type="entry name" value="galT_1"/>
    <property type="match status" value="1"/>
</dbReference>
<dbReference type="InterPro" id="IPR036265">
    <property type="entry name" value="HIT-like_sf"/>
</dbReference>
<evidence type="ECO:0000256" key="6">
    <source>
        <dbReference type="ARBA" id="ARBA00022679"/>
    </source>
</evidence>
<evidence type="ECO:0000259" key="15">
    <source>
        <dbReference type="Pfam" id="PF02744"/>
    </source>
</evidence>
<dbReference type="AlphaFoldDB" id="A0A381RX61"/>
<dbReference type="Pfam" id="PF02744">
    <property type="entry name" value="GalP_UDP_tr_C"/>
    <property type="match status" value="1"/>
</dbReference>
<comment type="catalytic activity">
    <reaction evidence="1">
        <text>alpha-D-galactose 1-phosphate + UDP-alpha-D-glucose = alpha-D-glucose 1-phosphate + UDP-alpha-D-galactose</text>
        <dbReference type="Rhea" id="RHEA:13989"/>
        <dbReference type="ChEBI" id="CHEBI:58336"/>
        <dbReference type="ChEBI" id="CHEBI:58601"/>
        <dbReference type="ChEBI" id="CHEBI:58885"/>
        <dbReference type="ChEBI" id="CHEBI:66914"/>
        <dbReference type="EC" id="2.7.7.12"/>
    </reaction>
</comment>
<dbReference type="InterPro" id="IPR001937">
    <property type="entry name" value="GalP_UDPtransf1"/>
</dbReference>
<dbReference type="GO" id="GO:0008270">
    <property type="term" value="F:zinc ion binding"/>
    <property type="evidence" value="ECO:0007669"/>
    <property type="project" value="InterPro"/>
</dbReference>
<dbReference type="EMBL" id="UINC01002417">
    <property type="protein sequence ID" value="SUZ96445.1"/>
    <property type="molecule type" value="Genomic_DNA"/>
</dbReference>
<dbReference type="InterPro" id="IPR019779">
    <property type="entry name" value="GalP_UDPtransf1_His-AS"/>
</dbReference>
<evidence type="ECO:0000256" key="4">
    <source>
        <dbReference type="ARBA" id="ARBA00010951"/>
    </source>
</evidence>
<evidence type="ECO:0000256" key="7">
    <source>
        <dbReference type="ARBA" id="ARBA00022695"/>
    </source>
</evidence>
<dbReference type="PANTHER" id="PTHR11943:SF1">
    <property type="entry name" value="GALACTOSE-1-PHOSPHATE URIDYLYLTRANSFERASE"/>
    <property type="match status" value="1"/>
</dbReference>
<evidence type="ECO:0000256" key="11">
    <source>
        <dbReference type="ARBA" id="ARBA00023277"/>
    </source>
</evidence>
<dbReference type="GO" id="GO:0033499">
    <property type="term" value="P:galactose catabolic process via UDP-galactose, Leloir pathway"/>
    <property type="evidence" value="ECO:0007669"/>
    <property type="project" value="TreeGrafter"/>
</dbReference>
<keyword evidence="7" id="KW-0548">Nucleotidyltransferase</keyword>
<keyword evidence="6" id="KW-0808">Transferase</keyword>
<evidence type="ECO:0000256" key="3">
    <source>
        <dbReference type="ARBA" id="ARBA00004947"/>
    </source>
</evidence>
<comment type="cofactor">
    <cofactor evidence="2">
        <name>Zn(2+)</name>
        <dbReference type="ChEBI" id="CHEBI:29105"/>
    </cofactor>
</comment>
<dbReference type="CDD" id="cd00608">
    <property type="entry name" value="GalT"/>
    <property type="match status" value="1"/>
</dbReference>
<dbReference type="Pfam" id="PF01087">
    <property type="entry name" value="GalP_UDP_transf"/>
    <property type="match status" value="1"/>
</dbReference>
<evidence type="ECO:0000256" key="8">
    <source>
        <dbReference type="ARBA" id="ARBA00022723"/>
    </source>
</evidence>
<dbReference type="FunFam" id="3.30.428.10:FF:000001">
    <property type="entry name" value="Galactose-1-phosphate uridylyltransferase"/>
    <property type="match status" value="1"/>
</dbReference>
<evidence type="ECO:0000256" key="2">
    <source>
        <dbReference type="ARBA" id="ARBA00001947"/>
    </source>
</evidence>
<sequence length="352" mass="39857">MSLRIDSSHRRYNPLLDEWVLTSPQRLERPWQGRIDEGAEIERATYDPKCYLCPGNTRASGKVNPGYTSTYAFDNDFPAFTNSTPIDGLQPSRLLRTEGVVGTCRVLCFSPRHDLALSRMTASGVRAVVDAWSEETERATRHDAVRYVQIFENRGELMGCSNPHPHCQLWAVNHVPTIPARKQTTQRLYYKTHGRDLLGDYLDVELTEGERIVSANEGWVALVPFWAVWPFEIMVVPRRYVAGLIDLSDDERASLATIITDVTKRYDTLFDCEFPYSMGWHGQPSDGTFQDGWRLHAAYYPPLLRSATVRKFLVGYEMTAEPQRDLTAEEAAARLRTPLELDGGGPSRGQPS</sequence>
<dbReference type="NCBIfam" id="NF008724">
    <property type="entry name" value="PRK11720.1"/>
    <property type="match status" value="1"/>
</dbReference>
<evidence type="ECO:0000256" key="5">
    <source>
        <dbReference type="ARBA" id="ARBA00012384"/>
    </source>
</evidence>
<feature type="domain" description="Galactose-1-phosphate uridyl transferase N-terminal" evidence="14">
    <location>
        <begin position="5"/>
        <end position="176"/>
    </location>
</feature>